<gene>
    <name evidence="1" type="ORF">CAPTEDRAFT_175195</name>
</gene>
<evidence type="ECO:0008006" key="4">
    <source>
        <dbReference type="Google" id="ProtNLM"/>
    </source>
</evidence>
<dbReference type="OrthoDB" id="9973389at2759"/>
<dbReference type="GO" id="GO:0006412">
    <property type="term" value="P:translation"/>
    <property type="evidence" value="ECO:0007669"/>
    <property type="project" value="InterPro"/>
</dbReference>
<evidence type="ECO:0000313" key="3">
    <source>
        <dbReference type="Proteomes" id="UP000014760"/>
    </source>
</evidence>
<evidence type="ECO:0000313" key="1">
    <source>
        <dbReference type="EMBL" id="ELU03532.1"/>
    </source>
</evidence>
<dbReference type="PANTHER" id="PTHR15892:SF2">
    <property type="entry name" value="LARGE RIBOSOMAL SUBUNIT PROTEIN UL30M"/>
    <property type="match status" value="1"/>
</dbReference>
<dbReference type="FunCoup" id="R7UJU9">
    <property type="interactions" value="1205"/>
</dbReference>
<proteinExistence type="predicted"/>
<dbReference type="GO" id="GO:0003735">
    <property type="term" value="F:structural constituent of ribosome"/>
    <property type="evidence" value="ECO:0007669"/>
    <property type="project" value="InterPro"/>
</dbReference>
<name>R7UJU9_CAPTE</name>
<dbReference type="Gene3D" id="3.30.1390.20">
    <property type="entry name" value="Ribosomal protein L30, ferredoxin-like fold domain"/>
    <property type="match status" value="1"/>
</dbReference>
<dbReference type="Proteomes" id="UP000014760">
    <property type="component" value="Unassembled WGS sequence"/>
</dbReference>
<reference evidence="2" key="3">
    <citation type="submission" date="2015-06" db="UniProtKB">
        <authorList>
            <consortium name="EnsemblMetazoa"/>
        </authorList>
    </citation>
    <scope>IDENTIFICATION</scope>
</reference>
<accession>R7UJU9</accession>
<dbReference type="HOGENOM" id="CLU_1512033_0_0_1"/>
<dbReference type="AlphaFoldDB" id="R7UJU9"/>
<evidence type="ECO:0000313" key="2">
    <source>
        <dbReference type="EnsemblMetazoa" id="CapteP175195"/>
    </source>
</evidence>
<keyword evidence="3" id="KW-1185">Reference proteome</keyword>
<dbReference type="GO" id="GO:0015934">
    <property type="term" value="C:large ribosomal subunit"/>
    <property type="evidence" value="ECO:0007669"/>
    <property type="project" value="InterPro"/>
</dbReference>
<dbReference type="InterPro" id="IPR036919">
    <property type="entry name" value="Ribo_uL30_ferredoxin-like_sf"/>
</dbReference>
<dbReference type="SUPFAM" id="SSF55129">
    <property type="entry name" value="Ribosomal protein L30p/L7e"/>
    <property type="match status" value="1"/>
</dbReference>
<dbReference type="EnsemblMetazoa" id="CapteT175195">
    <property type="protein sequence ID" value="CapteP175195"/>
    <property type="gene ID" value="CapteG175195"/>
</dbReference>
<organism evidence="1">
    <name type="scientific">Capitella teleta</name>
    <name type="common">Polychaete worm</name>
    <dbReference type="NCBI Taxonomy" id="283909"/>
    <lineage>
        <taxon>Eukaryota</taxon>
        <taxon>Metazoa</taxon>
        <taxon>Spiralia</taxon>
        <taxon>Lophotrochozoa</taxon>
        <taxon>Annelida</taxon>
        <taxon>Polychaeta</taxon>
        <taxon>Sedentaria</taxon>
        <taxon>Scolecida</taxon>
        <taxon>Capitellidae</taxon>
        <taxon>Capitella</taxon>
    </lineage>
</organism>
<protein>
    <recommendedName>
        <fullName evidence="4">39S ribosomal protein L30, mitochondrial</fullName>
    </recommendedName>
</protein>
<dbReference type="PANTHER" id="PTHR15892">
    <property type="entry name" value="MITOCHONDRIAL RIBOSOMAL PROTEIN L30"/>
    <property type="match status" value="1"/>
</dbReference>
<dbReference type="CDD" id="cd00355">
    <property type="entry name" value="Ribosomal_L30_like"/>
    <property type="match status" value="1"/>
</dbReference>
<dbReference type="EMBL" id="KB303059">
    <property type="protein sequence ID" value="ELU03532.1"/>
    <property type="molecule type" value="Genomic_DNA"/>
</dbReference>
<sequence>MTATDDAKAAPHEIHIVYQTATVKGRPYWEKDIMTKLGLNGELSHTPSQVKRVLVKNTPYFNEMLREVKHLVRLMPLKFPHGVPTNAADFERSYINSLGEVVVRHTLHPTEEAVAPPAELSKWDMRPETFKKELLRKLELNQVNEEYYEEEHVYKLNEDGKEYRYNYNKDLPKHKSTY</sequence>
<dbReference type="EMBL" id="AMQN01008415">
    <property type="status" value="NOT_ANNOTATED_CDS"/>
    <property type="molecule type" value="Genomic_DNA"/>
</dbReference>
<dbReference type="OMA" id="EPSMLHM"/>
<dbReference type="STRING" id="283909.R7UJU9"/>
<dbReference type="GO" id="GO:0005739">
    <property type="term" value="C:mitochondrion"/>
    <property type="evidence" value="ECO:0007669"/>
    <property type="project" value="TreeGrafter"/>
</dbReference>
<reference evidence="3" key="1">
    <citation type="submission" date="2012-12" db="EMBL/GenBank/DDBJ databases">
        <authorList>
            <person name="Hellsten U."/>
            <person name="Grimwood J."/>
            <person name="Chapman J.A."/>
            <person name="Shapiro H."/>
            <person name="Aerts A."/>
            <person name="Otillar R.P."/>
            <person name="Terry A.Y."/>
            <person name="Boore J.L."/>
            <person name="Simakov O."/>
            <person name="Marletaz F."/>
            <person name="Cho S.-J."/>
            <person name="Edsinger-Gonzales E."/>
            <person name="Havlak P."/>
            <person name="Kuo D.-H."/>
            <person name="Larsson T."/>
            <person name="Lv J."/>
            <person name="Arendt D."/>
            <person name="Savage R."/>
            <person name="Osoegawa K."/>
            <person name="de Jong P."/>
            <person name="Lindberg D.R."/>
            <person name="Seaver E.C."/>
            <person name="Weisblat D.A."/>
            <person name="Putnam N.H."/>
            <person name="Grigoriev I.V."/>
            <person name="Rokhsar D.S."/>
        </authorList>
    </citation>
    <scope>NUCLEOTIDE SEQUENCE</scope>
    <source>
        <strain evidence="3">I ESC-2004</strain>
    </source>
</reference>
<reference evidence="1 3" key="2">
    <citation type="journal article" date="2013" name="Nature">
        <title>Insights into bilaterian evolution from three spiralian genomes.</title>
        <authorList>
            <person name="Simakov O."/>
            <person name="Marletaz F."/>
            <person name="Cho S.J."/>
            <person name="Edsinger-Gonzales E."/>
            <person name="Havlak P."/>
            <person name="Hellsten U."/>
            <person name="Kuo D.H."/>
            <person name="Larsson T."/>
            <person name="Lv J."/>
            <person name="Arendt D."/>
            <person name="Savage R."/>
            <person name="Osoegawa K."/>
            <person name="de Jong P."/>
            <person name="Grimwood J."/>
            <person name="Chapman J.A."/>
            <person name="Shapiro H."/>
            <person name="Aerts A."/>
            <person name="Otillar R.P."/>
            <person name="Terry A.Y."/>
            <person name="Boore J.L."/>
            <person name="Grigoriev I.V."/>
            <person name="Lindberg D.R."/>
            <person name="Seaver E.C."/>
            <person name="Weisblat D.A."/>
            <person name="Putnam N.H."/>
            <person name="Rokhsar D.S."/>
        </authorList>
    </citation>
    <scope>NUCLEOTIDE SEQUENCE</scope>
    <source>
        <strain evidence="1 3">I ESC-2004</strain>
    </source>
</reference>
<dbReference type="InterPro" id="IPR005996">
    <property type="entry name" value="Ribosomal_uL30_bac-type"/>
</dbReference>